<dbReference type="Proteomes" id="UP000447873">
    <property type="component" value="Unassembled WGS sequence"/>
</dbReference>
<organism evidence="11 13">
    <name type="scientific">Venturia inaequalis</name>
    <name type="common">Apple scab fungus</name>
    <dbReference type="NCBI Taxonomy" id="5025"/>
    <lineage>
        <taxon>Eukaryota</taxon>
        <taxon>Fungi</taxon>
        <taxon>Dikarya</taxon>
        <taxon>Ascomycota</taxon>
        <taxon>Pezizomycotina</taxon>
        <taxon>Dothideomycetes</taxon>
        <taxon>Pleosporomycetidae</taxon>
        <taxon>Venturiales</taxon>
        <taxon>Venturiaceae</taxon>
        <taxon>Venturia</taxon>
    </lineage>
</organism>
<evidence type="ECO:0000313" key="12">
    <source>
        <dbReference type="Proteomes" id="UP000447873"/>
    </source>
</evidence>
<evidence type="ECO:0000256" key="2">
    <source>
        <dbReference type="ARBA" id="ARBA00001946"/>
    </source>
</evidence>
<feature type="binding site" evidence="6">
    <location>
        <position position="134"/>
    </location>
    <ligand>
        <name>Mg(2+)</name>
        <dbReference type="ChEBI" id="CHEBI:18420"/>
        <label>1</label>
        <note>catalytic</note>
    </ligand>
</feature>
<dbReference type="InterPro" id="IPR020550">
    <property type="entry name" value="Inositol_monophosphatase_CS"/>
</dbReference>
<dbReference type="FunFam" id="3.40.190.80:FF:000012">
    <property type="entry name" value="Inositol-1-monophosphatase"/>
    <property type="match status" value="1"/>
</dbReference>
<evidence type="ECO:0000256" key="7">
    <source>
        <dbReference type="RuleBase" id="RU364068"/>
    </source>
</evidence>
<evidence type="ECO:0000256" key="4">
    <source>
        <dbReference type="ARBA" id="ARBA00022723"/>
    </source>
</evidence>
<dbReference type="EC" id="3.1.3.25" evidence="7"/>
<dbReference type="PANTHER" id="PTHR20854:SF4">
    <property type="entry name" value="INOSITOL-1-MONOPHOSPHATASE-RELATED"/>
    <property type="match status" value="1"/>
</dbReference>
<feature type="binding site" evidence="6">
    <location>
        <position position="279"/>
    </location>
    <ligand>
        <name>Mg(2+)</name>
        <dbReference type="ChEBI" id="CHEBI:18420"/>
        <label>1</label>
        <note>catalytic</note>
    </ligand>
</feature>
<proteinExistence type="inferred from homology"/>
<comment type="catalytic activity">
    <reaction evidence="1 7">
        <text>a myo-inositol phosphate + H2O = myo-inositol + phosphate</text>
        <dbReference type="Rhea" id="RHEA:24056"/>
        <dbReference type="ChEBI" id="CHEBI:15377"/>
        <dbReference type="ChEBI" id="CHEBI:17268"/>
        <dbReference type="ChEBI" id="CHEBI:43474"/>
        <dbReference type="ChEBI" id="CHEBI:84139"/>
        <dbReference type="EC" id="3.1.3.25"/>
    </reaction>
</comment>
<sequence>MSTSNTTPFELSSCNPSNFESPASSISDMPGAPIDPSDLKARLLLEDSKHLEDIHDFLVSIAQTGGIMMLEADPFATESDTKNNSCDRVTVYDKAIEAMVKSKLADKYPNYQFLGEETGGDRQKLTSEPTFVCDPIDGTLNFTQGFPNVAISLAFTVNQKPVVGVVFNPFRAEMFTAIKGQGAFFTRNGGPRQSLPLNKNAKPFTNLQECLVAVEWGNERKGDNWALRTSVHRKMLTDKKENGAMVKSVRSSGSAALDFCYVATGWYDLFWEGGVWIWDVCAGWIIVEEAGGMVVGANPGEWNPTLEGRSYLPVRAGEGREQVIEELWSLMDGKKFVYPSKKAKETRKGRNVMTTGLVSGILGAVVLGLGSIYYSY</sequence>
<evidence type="ECO:0000313" key="13">
    <source>
        <dbReference type="Proteomes" id="UP000490939"/>
    </source>
</evidence>
<dbReference type="GO" id="GO:0046854">
    <property type="term" value="P:phosphatidylinositol phosphate biosynthetic process"/>
    <property type="evidence" value="ECO:0007669"/>
    <property type="project" value="InterPro"/>
</dbReference>
<feature type="binding site" evidence="6">
    <location>
        <position position="137"/>
    </location>
    <ligand>
        <name>Mg(2+)</name>
        <dbReference type="ChEBI" id="CHEBI:18420"/>
        <label>1</label>
        <note>catalytic</note>
    </ligand>
</feature>
<dbReference type="GO" id="GO:0007165">
    <property type="term" value="P:signal transduction"/>
    <property type="evidence" value="ECO:0007669"/>
    <property type="project" value="TreeGrafter"/>
</dbReference>
<keyword evidence="9" id="KW-0812">Transmembrane</keyword>
<keyword evidence="5 6" id="KW-0460">Magnesium</keyword>
<dbReference type="CDD" id="cd01639">
    <property type="entry name" value="IMPase"/>
    <property type="match status" value="1"/>
</dbReference>
<accession>A0A8H3VMS3</accession>
<dbReference type="PANTHER" id="PTHR20854">
    <property type="entry name" value="INOSITOL MONOPHOSPHATASE"/>
    <property type="match status" value="1"/>
</dbReference>
<dbReference type="EMBL" id="WNWS01000146">
    <property type="protein sequence ID" value="KAE9977845.1"/>
    <property type="molecule type" value="Genomic_DNA"/>
</dbReference>
<feature type="transmembrane region" description="Helical" evidence="9">
    <location>
        <begin position="352"/>
        <end position="374"/>
    </location>
</feature>
<feature type="compositionally biased region" description="Polar residues" evidence="8">
    <location>
        <begin position="1"/>
        <end position="27"/>
    </location>
</feature>
<dbReference type="Gene3D" id="3.40.190.80">
    <property type="match status" value="1"/>
</dbReference>
<dbReference type="GO" id="GO:0008934">
    <property type="term" value="F:inositol monophosphate 1-phosphatase activity"/>
    <property type="evidence" value="ECO:0007669"/>
    <property type="project" value="InterPro"/>
</dbReference>
<dbReference type="SUPFAM" id="SSF56655">
    <property type="entry name" value="Carbohydrate phosphatase"/>
    <property type="match status" value="1"/>
</dbReference>
<evidence type="ECO:0000256" key="8">
    <source>
        <dbReference type="SAM" id="MobiDB-lite"/>
    </source>
</evidence>
<dbReference type="OrthoDB" id="10254945at2759"/>
<comment type="cofactor">
    <cofactor evidence="2 6 7">
        <name>Mg(2+)</name>
        <dbReference type="ChEBI" id="CHEBI:18420"/>
    </cofactor>
</comment>
<dbReference type="FunFam" id="3.30.540.10:FF:000004">
    <property type="entry name" value="Inositol-1-monophosphatase"/>
    <property type="match status" value="1"/>
</dbReference>
<dbReference type="PRINTS" id="PR00377">
    <property type="entry name" value="IMPHPHTASES"/>
</dbReference>
<evidence type="ECO:0000256" key="9">
    <source>
        <dbReference type="SAM" id="Phobius"/>
    </source>
</evidence>
<reference evidence="11 13" key="1">
    <citation type="submission" date="2019-07" db="EMBL/GenBank/DDBJ databases">
        <title>Venturia inaequalis Genome Resource.</title>
        <authorList>
            <person name="Lichtner F.J."/>
        </authorList>
    </citation>
    <scope>NUCLEOTIDE SEQUENCE [LARGE SCALE GENOMIC DNA]</scope>
    <source>
        <strain evidence="10 12">120213</strain>
        <strain evidence="11 13">DMI_063113</strain>
    </source>
</reference>
<dbReference type="GO" id="GO:0006021">
    <property type="term" value="P:inositol biosynthetic process"/>
    <property type="evidence" value="ECO:0007669"/>
    <property type="project" value="UniProtKB-UniPathway"/>
</dbReference>
<feature type="region of interest" description="Disordered" evidence="8">
    <location>
        <begin position="1"/>
        <end position="32"/>
    </location>
</feature>
<keyword evidence="9" id="KW-1133">Transmembrane helix</keyword>
<dbReference type="GO" id="GO:0046872">
    <property type="term" value="F:metal ion binding"/>
    <property type="evidence" value="ECO:0007669"/>
    <property type="project" value="UniProtKB-KW"/>
</dbReference>
<evidence type="ECO:0000256" key="5">
    <source>
        <dbReference type="ARBA" id="ARBA00022842"/>
    </source>
</evidence>
<keyword evidence="13" id="KW-1185">Reference proteome</keyword>
<dbReference type="UniPathway" id="UPA00823">
    <property type="reaction ID" value="UER00788"/>
</dbReference>
<dbReference type="PROSITE" id="PS00630">
    <property type="entry name" value="IMP_2"/>
    <property type="match status" value="1"/>
</dbReference>
<gene>
    <name evidence="11" type="ORF">EG327_001302</name>
    <name evidence="10" type="ORF">EG328_001808</name>
</gene>
<evidence type="ECO:0000256" key="1">
    <source>
        <dbReference type="ARBA" id="ARBA00001033"/>
    </source>
</evidence>
<dbReference type="Gene3D" id="3.30.540.10">
    <property type="entry name" value="Fructose-1,6-Bisphosphatase, subunit A, domain 1"/>
    <property type="match status" value="1"/>
</dbReference>
<evidence type="ECO:0000313" key="10">
    <source>
        <dbReference type="EMBL" id="KAE9977845.1"/>
    </source>
</evidence>
<feature type="binding site" evidence="6">
    <location>
        <position position="136"/>
    </location>
    <ligand>
        <name>Mg(2+)</name>
        <dbReference type="ChEBI" id="CHEBI:18420"/>
        <label>1</label>
        <note>catalytic</note>
    </ligand>
</feature>
<keyword evidence="9" id="KW-0472">Membrane</keyword>
<comment type="caution">
    <text evidence="11">The sequence shown here is derived from an EMBL/GenBank/DDBJ whole genome shotgun (WGS) entry which is preliminary data.</text>
</comment>
<dbReference type="EMBL" id="WNWR01000133">
    <property type="protein sequence ID" value="KAE9990538.1"/>
    <property type="molecule type" value="Genomic_DNA"/>
</dbReference>
<protein>
    <recommendedName>
        <fullName evidence="7">Inositol-1-monophosphatase</fullName>
        <ecNumber evidence="7">3.1.3.25</ecNumber>
    </recommendedName>
</protein>
<feature type="binding site" evidence="6">
    <location>
        <position position="116"/>
    </location>
    <ligand>
        <name>Mg(2+)</name>
        <dbReference type="ChEBI" id="CHEBI:18420"/>
        <label>1</label>
        <note>catalytic</note>
    </ligand>
</feature>
<keyword evidence="4 6" id="KW-0479">Metal-binding</keyword>
<keyword evidence="7" id="KW-0378">Hydrolase</keyword>
<dbReference type="InterPro" id="IPR033942">
    <property type="entry name" value="IMPase"/>
</dbReference>
<name>A0A8H3VMS3_VENIN</name>
<dbReference type="Pfam" id="PF00459">
    <property type="entry name" value="Inositol_P"/>
    <property type="match status" value="1"/>
</dbReference>
<comment type="similarity">
    <text evidence="3 7">Belongs to the inositol monophosphatase superfamily.</text>
</comment>
<evidence type="ECO:0000256" key="6">
    <source>
        <dbReference type="PIRSR" id="PIRSR600760-2"/>
    </source>
</evidence>
<dbReference type="Proteomes" id="UP000490939">
    <property type="component" value="Unassembled WGS sequence"/>
</dbReference>
<evidence type="ECO:0000256" key="3">
    <source>
        <dbReference type="ARBA" id="ARBA00009759"/>
    </source>
</evidence>
<comment type="pathway">
    <text evidence="7">Polyol metabolism; myo-inositol biosynthesis; myo-inositol from D-glucose 6-phosphate: step 2/2.</text>
</comment>
<dbReference type="AlphaFoldDB" id="A0A8H3VMS3"/>
<evidence type="ECO:0000313" key="11">
    <source>
        <dbReference type="EMBL" id="KAE9990538.1"/>
    </source>
</evidence>
<dbReference type="InterPro" id="IPR000760">
    <property type="entry name" value="Inositol_monophosphatase-like"/>
</dbReference>